<accession>A0A074TCK1</accession>
<feature type="domain" description="HicB-like antitoxin of toxin-antitoxin system" evidence="1">
    <location>
        <begin position="4"/>
        <end position="123"/>
    </location>
</feature>
<dbReference type="EMBL" id="JHEH01000066">
    <property type="protein sequence ID" value="KEP67865.1"/>
    <property type="molecule type" value="Genomic_DNA"/>
</dbReference>
<dbReference type="InterPro" id="IPR035069">
    <property type="entry name" value="TTHA1013/TTHA0281-like"/>
</dbReference>
<evidence type="ECO:0000313" key="2">
    <source>
        <dbReference type="EMBL" id="KEP67865.1"/>
    </source>
</evidence>
<dbReference type="AlphaFoldDB" id="A0A074TCK1"/>
<dbReference type="STRING" id="1185766.SAMN05216224_1325"/>
<name>A0A074TCK1_9RHOB</name>
<dbReference type="SUPFAM" id="SSF143100">
    <property type="entry name" value="TTHA1013/TTHA0281-like"/>
    <property type="match status" value="1"/>
</dbReference>
<dbReference type="Gene3D" id="3.30.160.250">
    <property type="match status" value="1"/>
</dbReference>
<gene>
    <name evidence="2" type="ORF">DL1_18445</name>
</gene>
<organism evidence="2 3">
    <name type="scientific">Thioclava dalianensis</name>
    <dbReference type="NCBI Taxonomy" id="1185766"/>
    <lineage>
        <taxon>Bacteria</taxon>
        <taxon>Pseudomonadati</taxon>
        <taxon>Pseudomonadota</taxon>
        <taxon>Alphaproteobacteria</taxon>
        <taxon>Rhodobacterales</taxon>
        <taxon>Paracoccaceae</taxon>
        <taxon>Thioclava</taxon>
    </lineage>
</organism>
<comment type="caution">
    <text evidence="2">The sequence shown here is derived from an EMBL/GenBank/DDBJ whole genome shotgun (WGS) entry which is preliminary data.</text>
</comment>
<evidence type="ECO:0000259" key="1">
    <source>
        <dbReference type="Pfam" id="PF15919"/>
    </source>
</evidence>
<sequence length="132" mass="14415">MHYYISVVHQEENSAYGLSFPDLPGCFAASDTWEGIPQAAVEALDLWFEDQPDIEPSSLEALRARQDVLDELKEGAVLMPIPYIPADTATVRANISIERGLLRAIDEAAKARGMTRSGLISSATRREIVGVA</sequence>
<keyword evidence="3" id="KW-1185">Reference proteome</keyword>
<proteinExistence type="predicted"/>
<protein>
    <submittedName>
        <fullName evidence="2">CopG family transcriptional regulator</fullName>
    </submittedName>
</protein>
<dbReference type="Pfam" id="PF15919">
    <property type="entry name" value="HicB_lk_antitox"/>
    <property type="match status" value="1"/>
</dbReference>
<dbReference type="RefSeq" id="WP_038070054.1">
    <property type="nucleotide sequence ID" value="NZ_FOVB01000032.1"/>
</dbReference>
<dbReference type="InterPro" id="IPR031807">
    <property type="entry name" value="HicB-like"/>
</dbReference>
<evidence type="ECO:0000313" key="3">
    <source>
        <dbReference type="Proteomes" id="UP000027725"/>
    </source>
</evidence>
<dbReference type="Proteomes" id="UP000027725">
    <property type="component" value="Unassembled WGS sequence"/>
</dbReference>
<reference evidence="2 3" key="1">
    <citation type="submission" date="2014-03" db="EMBL/GenBank/DDBJ databases">
        <title>The draft genome sequence of Thioclava dalianensis DLFJ1-1.</title>
        <authorList>
            <person name="Lai Q."/>
            <person name="Shao Z."/>
        </authorList>
    </citation>
    <scope>NUCLEOTIDE SEQUENCE [LARGE SCALE GENOMIC DNA]</scope>
    <source>
        <strain evidence="2 3">DLFJ1-1</strain>
    </source>
</reference>
<dbReference type="OrthoDB" id="9807959at2"/>
<dbReference type="eggNOG" id="COG1598">
    <property type="taxonomic scope" value="Bacteria"/>
</dbReference>